<name>A0ABN8ZRF5_RANTA</name>
<gene>
    <name evidence="2" type="ORF">MRATA1EN1_LOCUS24977</name>
</gene>
<feature type="region of interest" description="Disordered" evidence="1">
    <location>
        <begin position="1"/>
        <end position="84"/>
    </location>
</feature>
<dbReference type="EMBL" id="OX459941">
    <property type="protein sequence ID" value="CAI9176015.1"/>
    <property type="molecule type" value="Genomic_DNA"/>
</dbReference>
<organism evidence="2 3">
    <name type="scientific">Rangifer tarandus platyrhynchus</name>
    <name type="common">Svalbard reindeer</name>
    <dbReference type="NCBI Taxonomy" id="3082113"/>
    <lineage>
        <taxon>Eukaryota</taxon>
        <taxon>Metazoa</taxon>
        <taxon>Chordata</taxon>
        <taxon>Craniata</taxon>
        <taxon>Vertebrata</taxon>
        <taxon>Euteleostomi</taxon>
        <taxon>Mammalia</taxon>
        <taxon>Eutheria</taxon>
        <taxon>Laurasiatheria</taxon>
        <taxon>Artiodactyla</taxon>
        <taxon>Ruminantia</taxon>
        <taxon>Pecora</taxon>
        <taxon>Cervidae</taxon>
        <taxon>Odocoileinae</taxon>
        <taxon>Rangifer</taxon>
    </lineage>
</organism>
<sequence length="114" mass="12274">MSRWTSVFSGGWGSRKGSCAGDTHLGVWEVEAATQRGQGREAGPPLKSLRHQPGVQGFREAENPGSQTGDGASRRKDSSNKVRTENLLKVIVTLKTSGERWGQNGLERGNTPPT</sequence>
<keyword evidence="3" id="KW-1185">Reference proteome</keyword>
<feature type="compositionally biased region" description="Basic and acidic residues" evidence="1">
    <location>
        <begin position="72"/>
        <end position="84"/>
    </location>
</feature>
<reference evidence="2" key="1">
    <citation type="submission" date="2023-04" db="EMBL/GenBank/DDBJ databases">
        <authorList>
            <consortium name="ELIXIR-Norway"/>
        </authorList>
    </citation>
    <scope>NUCLEOTIDE SEQUENCE [LARGE SCALE GENOMIC DNA]</scope>
</reference>
<accession>A0ABN8ZRF5</accession>
<dbReference type="Proteomes" id="UP001176941">
    <property type="component" value="Chromosome 5"/>
</dbReference>
<protein>
    <submittedName>
        <fullName evidence="2">Uncharacterized protein</fullName>
    </submittedName>
</protein>
<evidence type="ECO:0000313" key="3">
    <source>
        <dbReference type="Proteomes" id="UP001176941"/>
    </source>
</evidence>
<evidence type="ECO:0000313" key="2">
    <source>
        <dbReference type="EMBL" id="CAI9176015.1"/>
    </source>
</evidence>
<proteinExistence type="predicted"/>
<evidence type="ECO:0000256" key="1">
    <source>
        <dbReference type="SAM" id="MobiDB-lite"/>
    </source>
</evidence>